<protein>
    <submittedName>
        <fullName evidence="1">Uncharacterized protein</fullName>
    </submittedName>
</protein>
<keyword evidence="2" id="KW-1185">Reference proteome</keyword>
<accession>A0ABM6F3K6</accession>
<evidence type="ECO:0000313" key="1">
    <source>
        <dbReference type="EMBL" id="AOZ06003.1"/>
    </source>
</evidence>
<evidence type="ECO:0000313" key="2">
    <source>
        <dbReference type="Proteomes" id="UP000177515"/>
    </source>
</evidence>
<dbReference type="EMBL" id="CP017754">
    <property type="protein sequence ID" value="AOZ06003.1"/>
    <property type="molecule type" value="Genomic_DNA"/>
</dbReference>
<proteinExistence type="predicted"/>
<organism evidence="1 2">
    <name type="scientific">Cupriavidus malaysiensis</name>
    <dbReference type="NCBI Taxonomy" id="367825"/>
    <lineage>
        <taxon>Bacteria</taxon>
        <taxon>Pseudomonadati</taxon>
        <taxon>Pseudomonadota</taxon>
        <taxon>Betaproteobacteria</taxon>
        <taxon>Burkholderiales</taxon>
        <taxon>Burkholderiaceae</taxon>
        <taxon>Cupriavidus</taxon>
    </lineage>
</organism>
<name>A0ABM6F3K6_9BURK</name>
<gene>
    <name evidence="1" type="ORF">BKK80_09290</name>
</gene>
<sequence length="148" mass="15744">MSGTPAAVVRLLLGSVRSEVLVSSADGRRHALTLALGLDNVRPGPLRSEPPSAMELEAAIEYVENVVMPLAHQLPSGALLHVEGELPPGVEALRSIEEIEARFNEIVAVAHGRPAGRSGLADRRQASAVLILREWMHHLGFAAIGRGD</sequence>
<dbReference type="Proteomes" id="UP000177515">
    <property type="component" value="Chromosome 1"/>
</dbReference>
<reference evidence="1 2" key="1">
    <citation type="submission" date="2016-10" db="EMBL/GenBank/DDBJ databases">
        <title>Complete genome sequences of three Cupriavidus strains isolated from various Malaysian environments.</title>
        <authorList>
            <person name="Abdullah A.A.-A."/>
            <person name="Shafie N.A.H."/>
            <person name="Lau N.S."/>
        </authorList>
    </citation>
    <scope>NUCLEOTIDE SEQUENCE [LARGE SCALE GENOMIC DNA]</scope>
    <source>
        <strain evidence="1 2">USMAA1020</strain>
    </source>
</reference>